<dbReference type="InterPro" id="IPR001584">
    <property type="entry name" value="Integrase_cat-core"/>
</dbReference>
<dbReference type="InterPro" id="IPR012337">
    <property type="entry name" value="RNaseH-like_sf"/>
</dbReference>
<protein>
    <submittedName>
        <fullName evidence="4">Transposase</fullName>
    </submittedName>
</protein>
<sequence length="326" mass="37852">MKHFTVEQRYKLEFLMQQNVSKAQIAIDINVHISSIYREIKRNSDERNSNYRADLASRKCNKRHKEKPKNQCFSNEIKDYVSKLIQADYSPEQIVGKSLKEGINCVCHETIYKFILNDKKNAGDLHKHLRSKGKIYRKRGALKDKRGLIVGRVGIENRPTEVAEKHRFGDLEIDLVIGKDHKGALLTINDRATGMLQMKKIENKDAEIVKNATIELLENWKPFLKTITSDNGKEFAKHGLIAQALEIDYYSANPYCSWERGANENLNGLIRQYFPKGSNFEMITDIQVKNVVEKLNNRPRKRHQFDSPNEVYLQLLNNNQEFAFIN</sequence>
<reference evidence="4 5" key="1">
    <citation type="submission" date="2016-03" db="EMBL/GenBank/DDBJ databases">
        <title>Draft genome sequence of Flavobacterium fryxellicola DSM 16209.</title>
        <authorList>
            <person name="Shin S.-K."/>
            <person name="Yi H."/>
        </authorList>
    </citation>
    <scope>NUCLEOTIDE SEQUENCE [LARGE SCALE GENOMIC DNA]</scope>
    <source>
        <strain evidence="4 5">DSM 16209</strain>
    </source>
</reference>
<dbReference type="InterPro" id="IPR036397">
    <property type="entry name" value="RNaseH_sf"/>
</dbReference>
<dbReference type="NCBIfam" id="NF033563">
    <property type="entry name" value="transpos_IS30"/>
    <property type="match status" value="1"/>
</dbReference>
<feature type="domain" description="Integrase catalytic" evidence="3">
    <location>
        <begin position="155"/>
        <end position="316"/>
    </location>
</feature>
<dbReference type="Proteomes" id="UP000077164">
    <property type="component" value="Unassembled WGS sequence"/>
</dbReference>
<comment type="function">
    <text evidence="1">Required for the transposition of the insertion element.</text>
</comment>
<dbReference type="PROSITE" id="PS01043">
    <property type="entry name" value="TRANSPOSASE_IS30"/>
    <property type="match status" value="1"/>
</dbReference>
<dbReference type="PROSITE" id="PS50994">
    <property type="entry name" value="INTEGRASE"/>
    <property type="match status" value="1"/>
</dbReference>
<dbReference type="PANTHER" id="PTHR10948">
    <property type="entry name" value="TRANSPOSASE"/>
    <property type="match status" value="1"/>
</dbReference>
<evidence type="ECO:0000256" key="1">
    <source>
        <dbReference type="ARBA" id="ARBA00002190"/>
    </source>
</evidence>
<accession>A0A167ZN81</accession>
<dbReference type="InterPro" id="IPR053392">
    <property type="entry name" value="Transposase_IS30-like"/>
</dbReference>
<dbReference type="STRING" id="249352.SAMN05444395_11199"/>
<evidence type="ECO:0000313" key="5">
    <source>
        <dbReference type="Proteomes" id="UP000077164"/>
    </source>
</evidence>
<comment type="similarity">
    <text evidence="2">Belongs to the transposase IS30 family.</text>
</comment>
<dbReference type="GO" id="GO:0004803">
    <property type="term" value="F:transposase activity"/>
    <property type="evidence" value="ECO:0007669"/>
    <property type="project" value="InterPro"/>
</dbReference>
<proteinExistence type="inferred from homology"/>
<dbReference type="RefSeq" id="WP_066076337.1">
    <property type="nucleotide sequence ID" value="NZ_FRDK01000011.1"/>
</dbReference>
<dbReference type="InterPro" id="IPR051917">
    <property type="entry name" value="Transposase-Integrase"/>
</dbReference>
<dbReference type="GO" id="GO:0003677">
    <property type="term" value="F:DNA binding"/>
    <property type="evidence" value="ECO:0007669"/>
    <property type="project" value="InterPro"/>
</dbReference>
<comment type="caution">
    <text evidence="4">The sequence shown here is derived from an EMBL/GenBank/DDBJ whole genome shotgun (WGS) entry which is preliminary data.</text>
</comment>
<dbReference type="AlphaFoldDB" id="A0A167ZN81"/>
<dbReference type="SUPFAM" id="SSF53098">
    <property type="entry name" value="Ribonuclease H-like"/>
    <property type="match status" value="1"/>
</dbReference>
<evidence type="ECO:0000313" key="4">
    <source>
        <dbReference type="EMBL" id="OAB30613.1"/>
    </source>
</evidence>
<evidence type="ECO:0000259" key="3">
    <source>
        <dbReference type="PROSITE" id="PS50994"/>
    </source>
</evidence>
<gene>
    <name evidence="4" type="ORF">FBFR_02125</name>
</gene>
<dbReference type="OrthoDB" id="9803231at2"/>
<organism evidence="4 5">
    <name type="scientific">Flavobacterium fryxellicola</name>
    <dbReference type="NCBI Taxonomy" id="249352"/>
    <lineage>
        <taxon>Bacteria</taxon>
        <taxon>Pseudomonadati</taxon>
        <taxon>Bacteroidota</taxon>
        <taxon>Flavobacteriia</taxon>
        <taxon>Flavobacteriales</taxon>
        <taxon>Flavobacteriaceae</taxon>
        <taxon>Flavobacterium</taxon>
    </lineage>
</organism>
<dbReference type="EMBL" id="LVJE01000003">
    <property type="protein sequence ID" value="OAB30613.1"/>
    <property type="molecule type" value="Genomic_DNA"/>
</dbReference>
<dbReference type="PANTHER" id="PTHR10948:SF23">
    <property type="entry name" value="TRANSPOSASE INSI FOR INSERTION SEQUENCE ELEMENT IS30A-RELATED"/>
    <property type="match status" value="1"/>
</dbReference>
<evidence type="ECO:0000256" key="2">
    <source>
        <dbReference type="ARBA" id="ARBA00006363"/>
    </source>
</evidence>
<keyword evidence="5" id="KW-1185">Reference proteome</keyword>
<dbReference type="GO" id="GO:0005829">
    <property type="term" value="C:cytosol"/>
    <property type="evidence" value="ECO:0007669"/>
    <property type="project" value="TreeGrafter"/>
</dbReference>
<dbReference type="GO" id="GO:0015074">
    <property type="term" value="P:DNA integration"/>
    <property type="evidence" value="ECO:0007669"/>
    <property type="project" value="InterPro"/>
</dbReference>
<name>A0A167ZN81_9FLAO</name>
<dbReference type="Gene3D" id="3.30.420.10">
    <property type="entry name" value="Ribonuclease H-like superfamily/Ribonuclease H"/>
    <property type="match status" value="1"/>
</dbReference>
<dbReference type="InterPro" id="IPR001598">
    <property type="entry name" value="Transposase_IS30_CS"/>
</dbReference>
<dbReference type="GO" id="GO:0006313">
    <property type="term" value="P:DNA transposition"/>
    <property type="evidence" value="ECO:0007669"/>
    <property type="project" value="InterPro"/>
</dbReference>